<reference evidence="4" key="1">
    <citation type="submission" date="2016-06" db="UniProtKB">
        <authorList>
            <consortium name="WormBaseParasite"/>
        </authorList>
    </citation>
    <scope>IDENTIFICATION</scope>
</reference>
<feature type="signal peptide" evidence="1">
    <location>
        <begin position="1"/>
        <end position="22"/>
    </location>
</feature>
<evidence type="ECO:0000313" key="2">
    <source>
        <dbReference type="EMBL" id="VDO25118.1"/>
    </source>
</evidence>
<evidence type="ECO:0000313" key="4">
    <source>
        <dbReference type="WBParaSite" id="OFLC_0000024301-mRNA-1"/>
    </source>
</evidence>
<organism evidence="4">
    <name type="scientific">Onchocerca flexuosa</name>
    <dbReference type="NCBI Taxonomy" id="387005"/>
    <lineage>
        <taxon>Eukaryota</taxon>
        <taxon>Metazoa</taxon>
        <taxon>Ecdysozoa</taxon>
        <taxon>Nematoda</taxon>
        <taxon>Chromadorea</taxon>
        <taxon>Rhabditida</taxon>
        <taxon>Spirurina</taxon>
        <taxon>Spiruromorpha</taxon>
        <taxon>Filarioidea</taxon>
        <taxon>Onchocercidae</taxon>
        <taxon>Onchocerca</taxon>
    </lineage>
</organism>
<accession>A0A183GYD4</accession>
<reference evidence="2 3" key="2">
    <citation type="submission" date="2018-11" db="EMBL/GenBank/DDBJ databases">
        <authorList>
            <consortium name="Pathogen Informatics"/>
        </authorList>
    </citation>
    <scope>NUCLEOTIDE SEQUENCE [LARGE SCALE GENOMIC DNA]</scope>
</reference>
<keyword evidence="1" id="KW-0732">Signal</keyword>
<sequence length="129" mass="14618">MEKAKRFLATWGFLATPWPVRCSWPQRDWQCFSQCLKQSRSNLSAAQITVSYFYTGLQIATVHYCASNIGDIIGGSDPERKDMLRCNKKSSRSGNIIETKFRKLRITEEDGYTSVKASPSYTAACPIHL</sequence>
<feature type="chain" id="PRO_5044552292" evidence="1">
    <location>
        <begin position="23"/>
        <end position="129"/>
    </location>
</feature>
<protein>
    <submittedName>
        <fullName evidence="4">Secreted protein</fullName>
    </submittedName>
</protein>
<dbReference type="Proteomes" id="UP000267606">
    <property type="component" value="Unassembled WGS sequence"/>
</dbReference>
<dbReference type="EMBL" id="UZAJ01000070">
    <property type="protein sequence ID" value="VDO25118.1"/>
    <property type="molecule type" value="Genomic_DNA"/>
</dbReference>
<keyword evidence="3" id="KW-1185">Reference proteome</keyword>
<gene>
    <name evidence="2" type="ORF">OFLC_LOCUS244</name>
</gene>
<name>A0A183GYD4_9BILA</name>
<evidence type="ECO:0000256" key="1">
    <source>
        <dbReference type="SAM" id="SignalP"/>
    </source>
</evidence>
<proteinExistence type="predicted"/>
<evidence type="ECO:0000313" key="3">
    <source>
        <dbReference type="Proteomes" id="UP000267606"/>
    </source>
</evidence>
<dbReference type="WBParaSite" id="OFLC_0000024301-mRNA-1">
    <property type="protein sequence ID" value="OFLC_0000024301-mRNA-1"/>
    <property type="gene ID" value="OFLC_0000024301"/>
</dbReference>
<dbReference type="AlphaFoldDB" id="A0A183GYD4"/>